<feature type="transmembrane region" description="Helical" evidence="9">
    <location>
        <begin position="897"/>
        <end position="917"/>
    </location>
</feature>
<feature type="transmembrane region" description="Helical" evidence="9">
    <location>
        <begin position="445"/>
        <end position="463"/>
    </location>
</feature>
<dbReference type="Pfam" id="PF00873">
    <property type="entry name" value="ACR_tran"/>
    <property type="match status" value="1"/>
</dbReference>
<feature type="transmembrane region" description="Helical" evidence="9">
    <location>
        <begin position="369"/>
        <end position="390"/>
    </location>
</feature>
<evidence type="ECO:0000313" key="10">
    <source>
        <dbReference type="EMBL" id="HJD96228.1"/>
    </source>
</evidence>
<dbReference type="FunFam" id="1.20.1640.10:FF:000001">
    <property type="entry name" value="Efflux pump membrane transporter"/>
    <property type="match status" value="1"/>
</dbReference>
<feature type="transmembrane region" description="Helical" evidence="9">
    <location>
        <begin position="872"/>
        <end position="890"/>
    </location>
</feature>
<accession>A0A921DQU4</accession>
<dbReference type="InterPro" id="IPR027463">
    <property type="entry name" value="AcrB_DN_DC_subdom"/>
</dbReference>
<evidence type="ECO:0000256" key="2">
    <source>
        <dbReference type="ARBA" id="ARBA00010942"/>
    </source>
</evidence>
<name>A0A921DQU4_9BACT</name>
<feature type="transmembrane region" description="Helical" evidence="9">
    <location>
        <begin position="396"/>
        <end position="416"/>
    </location>
</feature>
<keyword evidence="8 9" id="KW-0472">Membrane</keyword>
<proteinExistence type="inferred from homology"/>
<dbReference type="Gene3D" id="3.30.70.1440">
    <property type="entry name" value="Multidrug efflux transporter AcrB pore domain"/>
    <property type="match status" value="1"/>
</dbReference>
<dbReference type="AlphaFoldDB" id="A0A921DQU4"/>
<dbReference type="EMBL" id="DYZA01000021">
    <property type="protein sequence ID" value="HJD96228.1"/>
    <property type="molecule type" value="Genomic_DNA"/>
</dbReference>
<evidence type="ECO:0000256" key="1">
    <source>
        <dbReference type="ARBA" id="ARBA00004429"/>
    </source>
</evidence>
<evidence type="ECO:0000256" key="9">
    <source>
        <dbReference type="SAM" id="Phobius"/>
    </source>
</evidence>
<sequence>MLSRFFIHHPIFAWVLAIVTMLFGVLAIFTMPISQYPEVASPSIRINTRYSGASPTTVDQTVTQVIEQNMTGIDNLIYMQSKSDSSGMSTITLTFEVGTDPDVAHMQVQNKVQQVQSQLPTAVQSYGVSVSKGNDNMFMVITLYSPDDSQENIDLADYISTNIKDEISRTQGVGTVQVFGGKYVMRIWLDPDKLTKYKLTPSDVRSAISAQNMEVTAGQLGANMIGGKNDQALNVIIKAQSLLRNTTEFENVLLKVTEDGQRVFIRDVARVAMGTELDGITTYYNKHPASGIGVTLAPGANGLETANLVKAKIEELSRYFPDGMTYELAFDTTPPVIASIEEVVKTLVEAIILVFLVMWLFLQSFRATVIPTIAVPVVLLGTMGVLLAFGYSINTLTLFAMVLAIGLLVDDAIVVVENVERVIEEEHLDPVTATEKSMDQISSSLIGIGVVLSAVFLPMAFMSGSTGVIYRQFSVTIVSAMTLSVLVALILTPSLCASMLKPHSQGAQHGFFGWFNRMFTKNQHRYAGGVHALVQRGGRLMIIYVALVAGLGLVYKQLPSSFLPSEDQGAVITMLQMPPNATLEQTRAQFEKVADYVLNDEKDIVESYMFVAGYGMGGVAENTGMGFVKLKDYDERTRPGQDAASLAARIRQKFAGILDGQFIASIPPAIISLGMTNGFTMELQDRGGVGHEQLVEAGKKLMGAAFANPSIAYIRPTGMDDITQFNINLDNAKATSMGLTLASVNSDVSTMLGGTYVNDFVHNERVKKVYVQGDASVRRNPESLNRIHFRNQYGEMVPFNAVYSTNWTFGPAVLQRYNAMPALEYQGEPVPGVASGIAMAIMEEEVRKLGKDFGMEWTGLSYQEKMAGSQTTMLYTLSVLVVFLALAALYESWSIPFAVLLVIPLGILGAVLGTYFKELTNDVYFQVGILAVMGLSSKNAILIVEFARNLREEGRSLIDATVEACRLRLRPILMTSLAFGLGVLPMMSASGAGAASQHAVGTAVFWGTVCATALGIFFIPTFFVVICSTTEWLGKKLKRKPRY</sequence>
<dbReference type="Proteomes" id="UP000698963">
    <property type="component" value="Unassembled WGS sequence"/>
</dbReference>
<dbReference type="SUPFAM" id="SSF82866">
    <property type="entry name" value="Multidrug efflux transporter AcrB transmembrane domain"/>
    <property type="match status" value="2"/>
</dbReference>
<evidence type="ECO:0000256" key="5">
    <source>
        <dbReference type="ARBA" id="ARBA00022519"/>
    </source>
</evidence>
<feature type="transmembrane region" description="Helical" evidence="9">
    <location>
        <begin position="343"/>
        <end position="362"/>
    </location>
</feature>
<comment type="caution">
    <text evidence="10">The sequence shown here is derived from an EMBL/GenBank/DDBJ whole genome shotgun (WGS) entry which is preliminary data.</text>
</comment>
<dbReference type="FunFam" id="3.30.70.1430:FF:000001">
    <property type="entry name" value="Efflux pump membrane transporter"/>
    <property type="match status" value="1"/>
</dbReference>
<dbReference type="GO" id="GO:0005886">
    <property type="term" value="C:plasma membrane"/>
    <property type="evidence" value="ECO:0007669"/>
    <property type="project" value="UniProtKB-SubCell"/>
</dbReference>
<organism evidence="10 11">
    <name type="scientific">Mailhella massiliensis</name>
    <dbReference type="NCBI Taxonomy" id="1903261"/>
    <lineage>
        <taxon>Bacteria</taxon>
        <taxon>Pseudomonadati</taxon>
        <taxon>Thermodesulfobacteriota</taxon>
        <taxon>Desulfovibrionia</taxon>
        <taxon>Desulfovibrionales</taxon>
        <taxon>Desulfovibrionaceae</taxon>
        <taxon>Mailhella</taxon>
    </lineage>
</organism>
<dbReference type="InterPro" id="IPR001036">
    <property type="entry name" value="Acrflvin-R"/>
</dbReference>
<comment type="subcellular location">
    <subcellularLocation>
        <location evidence="1">Cell inner membrane</location>
        <topology evidence="1">Multi-pass membrane protein</topology>
    </subcellularLocation>
</comment>
<evidence type="ECO:0000256" key="3">
    <source>
        <dbReference type="ARBA" id="ARBA00022448"/>
    </source>
</evidence>
<dbReference type="SUPFAM" id="SSF82714">
    <property type="entry name" value="Multidrug efflux transporter AcrB TolC docking domain, DN and DC subdomains"/>
    <property type="match status" value="2"/>
</dbReference>
<keyword evidence="3" id="KW-0813">Transport</keyword>
<reference evidence="10" key="2">
    <citation type="submission" date="2021-09" db="EMBL/GenBank/DDBJ databases">
        <authorList>
            <person name="Gilroy R."/>
        </authorList>
    </citation>
    <scope>NUCLEOTIDE SEQUENCE</scope>
    <source>
        <strain evidence="10">ChiGjej2B2-19336</strain>
    </source>
</reference>
<evidence type="ECO:0000256" key="7">
    <source>
        <dbReference type="ARBA" id="ARBA00022989"/>
    </source>
</evidence>
<feature type="transmembrane region" description="Helical" evidence="9">
    <location>
        <begin position="12"/>
        <end position="33"/>
    </location>
</feature>
<reference evidence="10" key="1">
    <citation type="journal article" date="2021" name="PeerJ">
        <title>Extensive microbial diversity within the chicken gut microbiome revealed by metagenomics and culture.</title>
        <authorList>
            <person name="Gilroy R."/>
            <person name="Ravi A."/>
            <person name="Getino M."/>
            <person name="Pursley I."/>
            <person name="Horton D.L."/>
            <person name="Alikhan N.F."/>
            <person name="Baker D."/>
            <person name="Gharbi K."/>
            <person name="Hall N."/>
            <person name="Watson M."/>
            <person name="Adriaenssens E.M."/>
            <person name="Foster-Nyarko E."/>
            <person name="Jarju S."/>
            <person name="Secka A."/>
            <person name="Antonio M."/>
            <person name="Oren A."/>
            <person name="Chaudhuri R.R."/>
            <person name="La Ragione R."/>
            <person name="Hildebrand F."/>
            <person name="Pallen M.J."/>
        </authorList>
    </citation>
    <scope>NUCLEOTIDE SEQUENCE</scope>
    <source>
        <strain evidence="10">ChiGjej2B2-19336</strain>
    </source>
</reference>
<dbReference type="PANTHER" id="PTHR32063">
    <property type="match status" value="1"/>
</dbReference>
<evidence type="ECO:0000256" key="4">
    <source>
        <dbReference type="ARBA" id="ARBA00022475"/>
    </source>
</evidence>
<keyword evidence="7 9" id="KW-1133">Transmembrane helix</keyword>
<keyword evidence="5" id="KW-0997">Cell inner membrane</keyword>
<dbReference type="PANTHER" id="PTHR32063:SF13">
    <property type="entry name" value="MULTIDRUG EFFLUX PUMP SUBUNIT ACRB-RELATED"/>
    <property type="match status" value="1"/>
</dbReference>
<dbReference type="GO" id="GO:0015562">
    <property type="term" value="F:efflux transmembrane transporter activity"/>
    <property type="evidence" value="ECO:0007669"/>
    <property type="project" value="InterPro"/>
</dbReference>
<comment type="similarity">
    <text evidence="2">Belongs to the resistance-nodulation-cell division (RND) (TC 2.A.6) family.</text>
</comment>
<keyword evidence="6 9" id="KW-0812">Transmembrane</keyword>
<dbReference type="RefSeq" id="WP_304120413.1">
    <property type="nucleotide sequence ID" value="NZ_DYZA01000021.1"/>
</dbReference>
<evidence type="ECO:0000313" key="11">
    <source>
        <dbReference type="Proteomes" id="UP000698963"/>
    </source>
</evidence>
<dbReference type="NCBIfam" id="NF000282">
    <property type="entry name" value="RND_permease_1"/>
    <property type="match status" value="1"/>
</dbReference>
<evidence type="ECO:0000256" key="8">
    <source>
        <dbReference type="ARBA" id="ARBA00023136"/>
    </source>
</evidence>
<dbReference type="GO" id="GO:0042910">
    <property type="term" value="F:xenobiotic transmembrane transporter activity"/>
    <property type="evidence" value="ECO:0007669"/>
    <property type="project" value="TreeGrafter"/>
</dbReference>
<dbReference type="SUPFAM" id="SSF82693">
    <property type="entry name" value="Multidrug efflux transporter AcrB pore domain, PN1, PN2, PC1 and PC2 subdomains"/>
    <property type="match status" value="3"/>
</dbReference>
<feature type="transmembrane region" description="Helical" evidence="9">
    <location>
        <begin position="469"/>
        <end position="491"/>
    </location>
</feature>
<gene>
    <name evidence="10" type="ORF">K8W16_01085</name>
</gene>
<dbReference type="NCBIfam" id="TIGR00915">
    <property type="entry name" value="2A0602"/>
    <property type="match status" value="1"/>
</dbReference>
<dbReference type="Gene3D" id="1.20.1640.10">
    <property type="entry name" value="Multidrug efflux transporter AcrB transmembrane domain"/>
    <property type="match status" value="2"/>
</dbReference>
<dbReference type="InterPro" id="IPR004764">
    <property type="entry name" value="MdtF-like"/>
</dbReference>
<dbReference type="Gene3D" id="3.30.70.1320">
    <property type="entry name" value="Multidrug efflux transporter AcrB pore domain like"/>
    <property type="match status" value="1"/>
</dbReference>
<dbReference type="Gene3D" id="3.30.70.1430">
    <property type="entry name" value="Multidrug efflux transporter AcrB pore domain"/>
    <property type="match status" value="2"/>
</dbReference>
<feature type="transmembrane region" description="Helical" evidence="9">
    <location>
        <begin position="1004"/>
        <end position="1033"/>
    </location>
</feature>
<dbReference type="PRINTS" id="PR00702">
    <property type="entry name" value="ACRIFLAVINRP"/>
</dbReference>
<feature type="transmembrane region" description="Helical" evidence="9">
    <location>
        <begin position="972"/>
        <end position="992"/>
    </location>
</feature>
<feature type="transmembrane region" description="Helical" evidence="9">
    <location>
        <begin position="923"/>
        <end position="947"/>
    </location>
</feature>
<dbReference type="GO" id="GO:0009636">
    <property type="term" value="P:response to toxic substance"/>
    <property type="evidence" value="ECO:0007669"/>
    <property type="project" value="UniProtKB-ARBA"/>
</dbReference>
<keyword evidence="4" id="KW-1003">Cell membrane</keyword>
<protein>
    <submittedName>
        <fullName evidence="10">Efflux RND transporter permease subunit</fullName>
    </submittedName>
</protein>
<feature type="transmembrane region" description="Helical" evidence="9">
    <location>
        <begin position="540"/>
        <end position="558"/>
    </location>
</feature>
<evidence type="ECO:0000256" key="6">
    <source>
        <dbReference type="ARBA" id="ARBA00022692"/>
    </source>
</evidence>
<dbReference type="Gene3D" id="3.30.2090.10">
    <property type="entry name" value="Multidrug efflux transporter AcrB TolC docking domain, DN and DC subdomains"/>
    <property type="match status" value="2"/>
</dbReference>